<keyword evidence="7" id="KW-0238">DNA-binding</keyword>
<evidence type="ECO:0000256" key="1">
    <source>
        <dbReference type="ARBA" id="ARBA00004123"/>
    </source>
</evidence>
<evidence type="ECO:0000313" key="12">
    <source>
        <dbReference type="EMBL" id="KAH3839560.1"/>
    </source>
</evidence>
<feature type="domain" description="C2H2-type" evidence="11">
    <location>
        <begin position="492"/>
        <end position="519"/>
    </location>
</feature>
<dbReference type="OrthoDB" id="6243993at2759"/>
<evidence type="ECO:0000256" key="6">
    <source>
        <dbReference type="ARBA" id="ARBA00023015"/>
    </source>
</evidence>
<feature type="domain" description="C2H2-type" evidence="11">
    <location>
        <begin position="520"/>
        <end position="547"/>
    </location>
</feature>
<evidence type="ECO:0000259" key="11">
    <source>
        <dbReference type="PROSITE" id="PS50157"/>
    </source>
</evidence>
<dbReference type="GO" id="GO:0008270">
    <property type="term" value="F:zinc ion binding"/>
    <property type="evidence" value="ECO:0007669"/>
    <property type="project" value="UniProtKB-KW"/>
</dbReference>
<dbReference type="InterPro" id="IPR036236">
    <property type="entry name" value="Znf_C2H2_sf"/>
</dbReference>
<evidence type="ECO:0000256" key="9">
    <source>
        <dbReference type="ARBA" id="ARBA00023242"/>
    </source>
</evidence>
<dbReference type="PROSITE" id="PS00028">
    <property type="entry name" value="ZINC_FINGER_C2H2_1"/>
    <property type="match status" value="11"/>
</dbReference>
<dbReference type="GO" id="GO:0001228">
    <property type="term" value="F:DNA-binding transcription activator activity, RNA polymerase II-specific"/>
    <property type="evidence" value="ECO:0007669"/>
    <property type="project" value="TreeGrafter"/>
</dbReference>
<keyword evidence="9" id="KW-0539">Nucleus</keyword>
<dbReference type="PANTHER" id="PTHR24393">
    <property type="entry name" value="ZINC FINGER PROTEIN"/>
    <property type="match status" value="1"/>
</dbReference>
<feature type="domain" description="C2H2-type" evidence="11">
    <location>
        <begin position="402"/>
        <end position="430"/>
    </location>
</feature>
<feature type="domain" description="C2H2-type" evidence="11">
    <location>
        <begin position="548"/>
        <end position="576"/>
    </location>
</feature>
<dbReference type="EMBL" id="JAIWYP010000004">
    <property type="protein sequence ID" value="KAH3839560.1"/>
    <property type="molecule type" value="Genomic_DNA"/>
</dbReference>
<dbReference type="Gene3D" id="3.30.160.60">
    <property type="entry name" value="Classic Zinc Finger"/>
    <property type="match status" value="8"/>
</dbReference>
<comment type="caution">
    <text evidence="12">The sequence shown here is derived from an EMBL/GenBank/DDBJ whole genome shotgun (WGS) entry which is preliminary data.</text>
</comment>
<keyword evidence="8" id="KW-0804">Transcription</keyword>
<feature type="domain" description="C2H2-type" evidence="11">
    <location>
        <begin position="192"/>
        <end position="219"/>
    </location>
</feature>
<feature type="domain" description="C2H2-type" evidence="11">
    <location>
        <begin position="436"/>
        <end position="463"/>
    </location>
</feature>
<dbReference type="Pfam" id="PF16622">
    <property type="entry name" value="zf-C2H2_11"/>
    <property type="match status" value="1"/>
</dbReference>
<keyword evidence="4 10" id="KW-0863">Zinc-finger</keyword>
<keyword evidence="6" id="KW-0805">Transcription regulation</keyword>
<dbReference type="Pfam" id="PF00096">
    <property type="entry name" value="zf-C2H2"/>
    <property type="match status" value="4"/>
</dbReference>
<feature type="domain" description="C2H2-type" evidence="11">
    <location>
        <begin position="464"/>
        <end position="491"/>
    </location>
</feature>
<evidence type="ECO:0000256" key="2">
    <source>
        <dbReference type="ARBA" id="ARBA00022723"/>
    </source>
</evidence>
<feature type="domain" description="C2H2-type" evidence="11">
    <location>
        <begin position="371"/>
        <end position="393"/>
    </location>
</feature>
<keyword evidence="3" id="KW-0677">Repeat</keyword>
<dbReference type="Proteomes" id="UP000828390">
    <property type="component" value="Unassembled WGS sequence"/>
</dbReference>
<dbReference type="InterPro" id="IPR013087">
    <property type="entry name" value="Znf_C2H2_type"/>
</dbReference>
<gene>
    <name evidence="12" type="ORF">DPMN_112992</name>
</gene>
<dbReference type="AlphaFoldDB" id="A0A9D4KHC7"/>
<dbReference type="Pfam" id="PF12874">
    <property type="entry name" value="zf-met"/>
    <property type="match status" value="1"/>
</dbReference>
<dbReference type="InterPro" id="IPR041697">
    <property type="entry name" value="Znf-C2H2_11"/>
</dbReference>
<dbReference type="PROSITE" id="PS50157">
    <property type="entry name" value="ZINC_FINGER_C2H2_2"/>
    <property type="match status" value="11"/>
</dbReference>
<comment type="subcellular location">
    <subcellularLocation>
        <location evidence="1">Nucleus</location>
    </subcellularLocation>
</comment>
<keyword evidence="2" id="KW-0479">Metal-binding</keyword>
<name>A0A9D4KHC7_DREPO</name>
<evidence type="ECO:0000256" key="4">
    <source>
        <dbReference type="ARBA" id="ARBA00022771"/>
    </source>
</evidence>
<organism evidence="12 13">
    <name type="scientific">Dreissena polymorpha</name>
    <name type="common">Zebra mussel</name>
    <name type="synonym">Mytilus polymorpha</name>
    <dbReference type="NCBI Taxonomy" id="45954"/>
    <lineage>
        <taxon>Eukaryota</taxon>
        <taxon>Metazoa</taxon>
        <taxon>Spiralia</taxon>
        <taxon>Lophotrochozoa</taxon>
        <taxon>Mollusca</taxon>
        <taxon>Bivalvia</taxon>
        <taxon>Autobranchia</taxon>
        <taxon>Heteroconchia</taxon>
        <taxon>Euheterodonta</taxon>
        <taxon>Imparidentia</taxon>
        <taxon>Neoheterodontei</taxon>
        <taxon>Myida</taxon>
        <taxon>Dreissenoidea</taxon>
        <taxon>Dreissenidae</taxon>
        <taxon>Dreissena</taxon>
    </lineage>
</organism>
<dbReference type="FunFam" id="3.30.160.60:FF:002343">
    <property type="entry name" value="Zinc finger protein 33A"/>
    <property type="match status" value="1"/>
</dbReference>
<dbReference type="GO" id="GO:0005634">
    <property type="term" value="C:nucleus"/>
    <property type="evidence" value="ECO:0007669"/>
    <property type="project" value="UniProtKB-SubCell"/>
</dbReference>
<keyword evidence="13" id="KW-1185">Reference proteome</keyword>
<protein>
    <recommendedName>
        <fullName evidence="11">C2H2-type domain-containing protein</fullName>
    </recommendedName>
</protein>
<feature type="domain" description="C2H2-type" evidence="11">
    <location>
        <begin position="220"/>
        <end position="248"/>
    </location>
</feature>
<dbReference type="SMART" id="SM00355">
    <property type="entry name" value="ZnF_C2H2"/>
    <property type="match status" value="13"/>
</dbReference>
<reference evidence="12" key="1">
    <citation type="journal article" date="2019" name="bioRxiv">
        <title>The Genome of the Zebra Mussel, Dreissena polymorpha: A Resource for Invasive Species Research.</title>
        <authorList>
            <person name="McCartney M.A."/>
            <person name="Auch B."/>
            <person name="Kono T."/>
            <person name="Mallez S."/>
            <person name="Zhang Y."/>
            <person name="Obille A."/>
            <person name="Becker A."/>
            <person name="Abrahante J.E."/>
            <person name="Garbe J."/>
            <person name="Badalamenti J.P."/>
            <person name="Herman A."/>
            <person name="Mangelson H."/>
            <person name="Liachko I."/>
            <person name="Sullivan S."/>
            <person name="Sone E.D."/>
            <person name="Koren S."/>
            <person name="Silverstein K.A.T."/>
            <person name="Beckman K.B."/>
            <person name="Gohl D.M."/>
        </authorList>
    </citation>
    <scope>NUCLEOTIDE SEQUENCE</scope>
    <source>
        <strain evidence="12">Duluth1</strain>
        <tissue evidence="12">Whole animal</tissue>
    </source>
</reference>
<dbReference type="GO" id="GO:0000978">
    <property type="term" value="F:RNA polymerase II cis-regulatory region sequence-specific DNA binding"/>
    <property type="evidence" value="ECO:0007669"/>
    <property type="project" value="TreeGrafter"/>
</dbReference>
<evidence type="ECO:0000256" key="3">
    <source>
        <dbReference type="ARBA" id="ARBA00022737"/>
    </source>
</evidence>
<keyword evidence="5" id="KW-0862">Zinc</keyword>
<proteinExistence type="predicted"/>
<dbReference type="Pfam" id="PF13912">
    <property type="entry name" value="zf-C2H2_6"/>
    <property type="match status" value="2"/>
</dbReference>
<dbReference type="PANTHER" id="PTHR24393:SF34">
    <property type="entry name" value="PR_SET DOMAIN 13"/>
    <property type="match status" value="1"/>
</dbReference>
<evidence type="ECO:0000256" key="7">
    <source>
        <dbReference type="ARBA" id="ARBA00023125"/>
    </source>
</evidence>
<feature type="domain" description="C2H2-type" evidence="11">
    <location>
        <begin position="163"/>
        <end position="191"/>
    </location>
</feature>
<evidence type="ECO:0000256" key="10">
    <source>
        <dbReference type="PROSITE-ProRule" id="PRU00042"/>
    </source>
</evidence>
<sequence>MIEIFELTTTCLTKDYISTVPSSLLYGVFDNLKPFINIITSDGQISLQGQWKDIAKAYSELECCLKQSNAHQIQEISSFENNSNDVKTEVDIIALKVEPIDDSCQKPQFSENNDSDDTVDMEVPLAVVTKKWKEKYKCLECSYTTKNENWLEKHILRRHQKNIKCQDCGKKYGLKSDLKRHQIQVHKSIKRYFCSICKKYFKTKRYMDDHMQRHLEHYSYQCKLCQKPFSTKLMFSRHLKIQHPKSSIDLSKLGLGNLDEGDYTDENVNVSAFDRIMSTDTDNKVVYDSDIFKVTWKNGKNRRMKISNKMETTTGFPCHLCEYIGKRETNLETHIKRNHRQNLKCDICNKQFGYNWDLQRHIEQTHSETSFVCHICSKSYKTKKSFEEHLKSHEDGYVKSMYPCPHCEKTFSARQVLNSHLKYQHLGMKQKEKQRFLCQTCGREFVHKYSYDSHMNRHAGLLPFNCRICGKAFASEHCVREHQIVHKSVRKHTCSHCAKSFKTNSALKAHEAIHAGDKAYKCPVCGKGFVQKQSLLRHERIHSGYKPYKCLLCQRRFTEGATVRKHMILVHKKDPHDWQSDVFSYLKKENILYGDEEECPEIESNSHSSVENSLSLKGNQGYSTRTVTCIASASNEPLNSVVSSGIHMSNQFNSVTDQTGNYSYGHTPCIRPNQSLPVNNCYPGNIVSPQYSNPAATSVACASVQLSPASILNLSGHLAPIHNHLDHMAAVHSLQSAGNGPSVLNLSAMQNINYNQINDQ</sequence>
<evidence type="ECO:0000256" key="8">
    <source>
        <dbReference type="ARBA" id="ARBA00023163"/>
    </source>
</evidence>
<evidence type="ECO:0000313" key="13">
    <source>
        <dbReference type="Proteomes" id="UP000828390"/>
    </source>
</evidence>
<reference evidence="12" key="2">
    <citation type="submission" date="2020-11" db="EMBL/GenBank/DDBJ databases">
        <authorList>
            <person name="McCartney M.A."/>
            <person name="Auch B."/>
            <person name="Kono T."/>
            <person name="Mallez S."/>
            <person name="Becker A."/>
            <person name="Gohl D.M."/>
            <person name="Silverstein K.A.T."/>
            <person name="Koren S."/>
            <person name="Bechman K.B."/>
            <person name="Herman A."/>
            <person name="Abrahante J.E."/>
            <person name="Garbe J."/>
        </authorList>
    </citation>
    <scope>NUCLEOTIDE SEQUENCE</scope>
    <source>
        <strain evidence="12">Duluth1</strain>
        <tissue evidence="12">Whole animal</tissue>
    </source>
</reference>
<accession>A0A9D4KHC7</accession>
<dbReference type="SUPFAM" id="SSF57667">
    <property type="entry name" value="beta-beta-alpha zinc fingers"/>
    <property type="match status" value="6"/>
</dbReference>
<dbReference type="FunFam" id="3.30.160.60:FF:000100">
    <property type="entry name" value="Zinc finger 45-like"/>
    <property type="match status" value="1"/>
</dbReference>
<feature type="domain" description="C2H2-type" evidence="11">
    <location>
        <begin position="343"/>
        <end position="371"/>
    </location>
</feature>
<evidence type="ECO:0000256" key="5">
    <source>
        <dbReference type="ARBA" id="ARBA00022833"/>
    </source>
</evidence>